<dbReference type="Proteomes" id="UP000887581">
    <property type="component" value="Unplaced"/>
</dbReference>
<accession>A0A915Q4Y6</accession>
<evidence type="ECO:0000313" key="1">
    <source>
        <dbReference type="Proteomes" id="UP000887581"/>
    </source>
</evidence>
<dbReference type="WBParaSite" id="sdigi.contig95.g4194.t1">
    <property type="protein sequence ID" value="sdigi.contig95.g4194.t1"/>
    <property type="gene ID" value="sdigi.contig95.g4194"/>
</dbReference>
<keyword evidence="1" id="KW-1185">Reference proteome</keyword>
<protein>
    <submittedName>
        <fullName evidence="2">Uncharacterized protein</fullName>
    </submittedName>
</protein>
<sequence length="75" mass="8328">MITGETLVTCLSVAKYLMSVTRVEISTVLEVQIPLKFNSHGIYCTSAVQRDEPCNCTLVQNDMLLLNEYSGTKVN</sequence>
<evidence type="ECO:0000313" key="2">
    <source>
        <dbReference type="WBParaSite" id="sdigi.contig95.g4194.t1"/>
    </source>
</evidence>
<organism evidence="1 2">
    <name type="scientific">Setaria digitata</name>
    <dbReference type="NCBI Taxonomy" id="48799"/>
    <lineage>
        <taxon>Eukaryota</taxon>
        <taxon>Metazoa</taxon>
        <taxon>Ecdysozoa</taxon>
        <taxon>Nematoda</taxon>
        <taxon>Chromadorea</taxon>
        <taxon>Rhabditida</taxon>
        <taxon>Spirurina</taxon>
        <taxon>Spiruromorpha</taxon>
        <taxon>Filarioidea</taxon>
        <taxon>Setariidae</taxon>
        <taxon>Setaria</taxon>
    </lineage>
</organism>
<reference evidence="2" key="1">
    <citation type="submission" date="2022-11" db="UniProtKB">
        <authorList>
            <consortium name="WormBaseParasite"/>
        </authorList>
    </citation>
    <scope>IDENTIFICATION</scope>
</reference>
<proteinExistence type="predicted"/>
<name>A0A915Q4Y6_9BILA</name>
<dbReference type="AlphaFoldDB" id="A0A915Q4Y6"/>